<protein>
    <recommendedName>
        <fullName evidence="5">Probable RNA 2'-phosphotransferase</fullName>
        <ecNumber evidence="5">2.7.1.-</ecNumber>
    </recommendedName>
</protein>
<organism evidence="6 7">
    <name type="scientific">Glycomyces albidus</name>
    <dbReference type="NCBI Taxonomy" id="2656774"/>
    <lineage>
        <taxon>Bacteria</taxon>
        <taxon>Bacillati</taxon>
        <taxon>Actinomycetota</taxon>
        <taxon>Actinomycetes</taxon>
        <taxon>Glycomycetales</taxon>
        <taxon>Glycomycetaceae</taxon>
        <taxon>Glycomyces</taxon>
    </lineage>
</organism>
<dbReference type="InterPro" id="IPR042081">
    <property type="entry name" value="RNA_2'-PTrans_C"/>
</dbReference>
<dbReference type="EC" id="2.7.1.-" evidence="5"/>
<dbReference type="Pfam" id="PF01885">
    <property type="entry name" value="PTS_2-RNA"/>
    <property type="match status" value="1"/>
</dbReference>
<accession>A0A6L5G8C8</accession>
<dbReference type="GO" id="GO:0003950">
    <property type="term" value="F:NAD+ poly-ADP-ribosyltransferase activity"/>
    <property type="evidence" value="ECO:0007669"/>
    <property type="project" value="InterPro"/>
</dbReference>
<dbReference type="Gene3D" id="3.20.170.30">
    <property type="match status" value="1"/>
</dbReference>
<evidence type="ECO:0000256" key="3">
    <source>
        <dbReference type="ARBA" id="ARBA00023027"/>
    </source>
</evidence>
<dbReference type="RefSeq" id="WP_153025056.1">
    <property type="nucleotide sequence ID" value="NZ_WIAO01000009.1"/>
</dbReference>
<comment type="similarity">
    <text evidence="1 5">Belongs to the KptA/TPT1 family.</text>
</comment>
<dbReference type="GO" id="GO:0000215">
    <property type="term" value="F:tRNA 2'-phosphotransferase activity"/>
    <property type="evidence" value="ECO:0007669"/>
    <property type="project" value="TreeGrafter"/>
</dbReference>
<sequence>MDDRRLVKVSKYLSRHLRHDPQRLGIELDEQGWVDVDVLLAALERQRFSLTRQELEEVVARNDKQRYAIRDGRIRANQGHTVDVDLGLEPVKPPAELFHGTAEGYVDAIREEGLKAMARHAVHLSPDYATAVRVGSRRGRPVVLVVAAGRMAADGHEFFRSENGVWLTDHVPAWAIAFPD</sequence>
<evidence type="ECO:0000256" key="5">
    <source>
        <dbReference type="HAMAP-Rule" id="MF_00299"/>
    </source>
</evidence>
<dbReference type="InterPro" id="IPR022928">
    <property type="entry name" value="RNA_2'-PTrans_KptA"/>
</dbReference>
<dbReference type="HAMAP" id="MF_00299">
    <property type="entry name" value="KptA"/>
    <property type="match status" value="1"/>
</dbReference>
<comment type="function">
    <text evidence="4 5">Removes the 2'-phosphate from RNA via an intermediate in which the phosphate is ADP-ribosylated by NAD followed by a presumed transesterification to release the RNA and generate ADP-ribose 1''-2''-cyclic phosphate (APPR&gt;P). May function as an ADP-ribosylase.</text>
</comment>
<dbReference type="GO" id="GO:0006388">
    <property type="term" value="P:tRNA splicing, via endonucleolytic cleavage and ligation"/>
    <property type="evidence" value="ECO:0007669"/>
    <property type="project" value="UniProtKB-UniRule"/>
</dbReference>
<dbReference type="Gene3D" id="1.10.10.970">
    <property type="entry name" value="RNA 2'-phosphotransferase, Tpt1/KptA family, N-terminal domain"/>
    <property type="match status" value="1"/>
</dbReference>
<gene>
    <name evidence="5" type="primary">kptA</name>
    <name evidence="6" type="ORF">GFD30_10090</name>
</gene>
<dbReference type="NCBIfam" id="NF002014">
    <property type="entry name" value="PRK00819.1-4"/>
    <property type="match status" value="1"/>
</dbReference>
<keyword evidence="3 5" id="KW-0520">NAD</keyword>
<dbReference type="PANTHER" id="PTHR12684:SF2">
    <property type="entry name" value="TRNA 2'-PHOSPHOTRANSFERASE 1"/>
    <property type="match status" value="1"/>
</dbReference>
<proteinExistence type="inferred from homology"/>
<evidence type="ECO:0000256" key="1">
    <source>
        <dbReference type="ARBA" id="ARBA00009836"/>
    </source>
</evidence>
<dbReference type="InterPro" id="IPR002745">
    <property type="entry name" value="Ptrans_KptA/Tpt1"/>
</dbReference>
<reference evidence="6 7" key="1">
    <citation type="submission" date="2019-10" db="EMBL/GenBank/DDBJ databases">
        <title>Glycomyces albidus sp. nov., a novel actinomycete isolated from rhizosphere soil of wheat (Triticum aestivum L.).</title>
        <authorList>
            <person name="Qian L."/>
        </authorList>
    </citation>
    <scope>NUCLEOTIDE SEQUENCE [LARGE SCALE GENOMIC DNA]</scope>
    <source>
        <strain evidence="6 7">NEAU-7082</strain>
    </source>
</reference>
<evidence type="ECO:0000313" key="6">
    <source>
        <dbReference type="EMBL" id="MQM25914.1"/>
    </source>
</evidence>
<comment type="caution">
    <text evidence="6">The sequence shown here is derived from an EMBL/GenBank/DDBJ whole genome shotgun (WGS) entry which is preliminary data.</text>
</comment>
<dbReference type="EMBL" id="WIAO01000009">
    <property type="protein sequence ID" value="MQM25914.1"/>
    <property type="molecule type" value="Genomic_DNA"/>
</dbReference>
<dbReference type="AlphaFoldDB" id="A0A6L5G8C8"/>
<dbReference type="PANTHER" id="PTHR12684">
    <property type="entry name" value="PUTATIVE PHOSPHOTRANSFERASE"/>
    <property type="match status" value="1"/>
</dbReference>
<evidence type="ECO:0000256" key="4">
    <source>
        <dbReference type="ARBA" id="ARBA00025212"/>
    </source>
</evidence>
<dbReference type="SUPFAM" id="SSF56399">
    <property type="entry name" value="ADP-ribosylation"/>
    <property type="match status" value="1"/>
</dbReference>
<name>A0A6L5G8C8_9ACTN</name>
<dbReference type="Proteomes" id="UP000477750">
    <property type="component" value="Unassembled WGS sequence"/>
</dbReference>
<evidence type="ECO:0000256" key="2">
    <source>
        <dbReference type="ARBA" id="ARBA00022679"/>
    </source>
</evidence>
<keyword evidence="7" id="KW-1185">Reference proteome</keyword>
<evidence type="ECO:0000313" key="7">
    <source>
        <dbReference type="Proteomes" id="UP000477750"/>
    </source>
</evidence>
<keyword evidence="2 5" id="KW-0808">Transferase</keyword>
<dbReference type="InterPro" id="IPR042080">
    <property type="entry name" value="RNA_2'-PTrans_N"/>
</dbReference>